<evidence type="ECO:0000313" key="1">
    <source>
        <dbReference type="EMBL" id="VDK62125.1"/>
    </source>
</evidence>
<proteinExistence type="predicted"/>
<keyword evidence="2" id="KW-1185">Reference proteome</keyword>
<name>A0A3P6S5R3_CYLGO</name>
<protein>
    <submittedName>
        <fullName evidence="1">Uncharacterized protein</fullName>
    </submittedName>
</protein>
<dbReference type="EMBL" id="UYRV01016530">
    <property type="protein sequence ID" value="VDK62125.1"/>
    <property type="molecule type" value="Genomic_DNA"/>
</dbReference>
<accession>A0A3P6S5R3</accession>
<dbReference type="Proteomes" id="UP000271889">
    <property type="component" value="Unassembled WGS sequence"/>
</dbReference>
<evidence type="ECO:0000313" key="2">
    <source>
        <dbReference type="Proteomes" id="UP000271889"/>
    </source>
</evidence>
<reference evidence="1 2" key="1">
    <citation type="submission" date="2018-11" db="EMBL/GenBank/DDBJ databases">
        <authorList>
            <consortium name="Pathogen Informatics"/>
        </authorList>
    </citation>
    <scope>NUCLEOTIDE SEQUENCE [LARGE SCALE GENOMIC DNA]</scope>
</reference>
<sequence>MINLLLVVCSSQMSSKRSSRISQTRISSSISTSSSINYQKKNVRNSLTCSQALALSRYAPSHLALLPEAHRHWMRVS</sequence>
<organism evidence="1 2">
    <name type="scientific">Cylicostephanus goldi</name>
    <name type="common">Nematode worm</name>
    <dbReference type="NCBI Taxonomy" id="71465"/>
    <lineage>
        <taxon>Eukaryota</taxon>
        <taxon>Metazoa</taxon>
        <taxon>Ecdysozoa</taxon>
        <taxon>Nematoda</taxon>
        <taxon>Chromadorea</taxon>
        <taxon>Rhabditida</taxon>
        <taxon>Rhabditina</taxon>
        <taxon>Rhabditomorpha</taxon>
        <taxon>Strongyloidea</taxon>
        <taxon>Strongylidae</taxon>
        <taxon>Cylicostephanus</taxon>
    </lineage>
</organism>
<gene>
    <name evidence="1" type="ORF">CGOC_LOCUS5434</name>
</gene>
<dbReference type="AlphaFoldDB" id="A0A3P6S5R3"/>